<reference evidence="1 2" key="1">
    <citation type="submission" date="2019-03" db="EMBL/GenBank/DDBJ databases">
        <title>Genomic Encyclopedia of Type Strains, Phase IV (KMG-IV): sequencing the most valuable type-strain genomes for metagenomic binning, comparative biology and taxonomic classification.</title>
        <authorList>
            <person name="Goeker M."/>
        </authorList>
    </citation>
    <scope>NUCLEOTIDE SEQUENCE [LARGE SCALE GENOMIC DNA]</scope>
    <source>
        <strain evidence="1 2">DSM 29487</strain>
    </source>
</reference>
<dbReference type="AlphaFoldDB" id="A0A4R3YPG8"/>
<comment type="caution">
    <text evidence="1">The sequence shown here is derived from an EMBL/GenBank/DDBJ whole genome shotgun (WGS) entry which is preliminary data.</text>
</comment>
<organism evidence="1 2">
    <name type="scientific">Longibaculum muris</name>
    <dbReference type="NCBI Taxonomy" id="1796628"/>
    <lineage>
        <taxon>Bacteria</taxon>
        <taxon>Bacillati</taxon>
        <taxon>Bacillota</taxon>
        <taxon>Erysipelotrichia</taxon>
        <taxon>Erysipelotrichales</taxon>
        <taxon>Coprobacillaceae</taxon>
        <taxon>Longibaculum</taxon>
    </lineage>
</organism>
<protein>
    <submittedName>
        <fullName evidence="1">Putative transposase/invertase (TIGR01784 family)</fullName>
    </submittedName>
</protein>
<keyword evidence="2" id="KW-1185">Reference proteome</keyword>
<sequence>MNKENTSIISFCSDYFFHYLLQNCNDVRTLIAQHLSDYPIEYTHIENSEEYPINQKLKKMILDVVFTDQLGHLYNVEMQNQTITRNVLIRFISYAAKLLEREIKRGGDYNVSSVKCLVIYTGTPIKNFEHFTHHLEFMDSDYCIKIDEGPICIEIIQTQRMEELNMEVGFKKQFEQFIYLFENEENHKKEQLTPLNKKVVKLYEDYLNSDQLLAYYQYERDQRVFNTAIHDAKNEGINEGIKKAKLENAKTLISNIYHIDDFEWLDNCTLEQLDKVITIVTQSYTYQELKKEILK</sequence>
<name>A0A4R3YPG8_9FIRM</name>
<gene>
    <name evidence="1" type="ORF">EDD60_12120</name>
</gene>
<dbReference type="Pfam" id="PF12784">
    <property type="entry name" value="PDDEXK_2"/>
    <property type="match status" value="1"/>
</dbReference>
<dbReference type="EMBL" id="SMCQ01000021">
    <property type="protein sequence ID" value="TCV94226.1"/>
    <property type="molecule type" value="Genomic_DNA"/>
</dbReference>
<evidence type="ECO:0000313" key="1">
    <source>
        <dbReference type="EMBL" id="TCV94226.1"/>
    </source>
</evidence>
<dbReference type="GeneID" id="98916223"/>
<dbReference type="RefSeq" id="WP_066447129.1">
    <property type="nucleotide sequence ID" value="NZ_JANKBF010000019.1"/>
</dbReference>
<proteinExistence type="predicted"/>
<evidence type="ECO:0000313" key="2">
    <source>
        <dbReference type="Proteomes" id="UP000295515"/>
    </source>
</evidence>
<dbReference type="Proteomes" id="UP000295515">
    <property type="component" value="Unassembled WGS sequence"/>
</dbReference>
<accession>A0A4R3YPG8</accession>